<reference evidence="3" key="3">
    <citation type="submission" date="2016-03" db="UniProtKB">
        <authorList>
            <consortium name="EnsemblProtists"/>
        </authorList>
    </citation>
    <scope>IDENTIFICATION</scope>
</reference>
<feature type="non-terminal residue" evidence="2">
    <location>
        <position position="137"/>
    </location>
</feature>
<dbReference type="PaxDb" id="55529-EKX53007"/>
<dbReference type="InterPro" id="IPR011990">
    <property type="entry name" value="TPR-like_helical_dom_sf"/>
</dbReference>
<dbReference type="Gene3D" id="1.25.40.10">
    <property type="entry name" value="Tetratricopeptide repeat domain"/>
    <property type="match status" value="1"/>
</dbReference>
<sequence>MSAVRSCFAWVLMVTSIALAKERKSEYVSPEKALRQFDLLIERESPRQAIAMLQKSIEQNPKNFLLHSSLSLAYSLVDDHVKSIHWGERALTLSPNDAVVLSRLIFTRGGICDWRGLSRSMRRLSNMIEQGFYCNTG</sequence>
<dbReference type="Proteomes" id="UP000011087">
    <property type="component" value="Unassembled WGS sequence"/>
</dbReference>
<reference evidence="2 4" key="1">
    <citation type="journal article" date="2012" name="Nature">
        <title>Algal genomes reveal evolutionary mosaicism and the fate of nucleomorphs.</title>
        <authorList>
            <consortium name="DOE Joint Genome Institute"/>
            <person name="Curtis B.A."/>
            <person name="Tanifuji G."/>
            <person name="Burki F."/>
            <person name="Gruber A."/>
            <person name="Irimia M."/>
            <person name="Maruyama S."/>
            <person name="Arias M.C."/>
            <person name="Ball S.G."/>
            <person name="Gile G.H."/>
            <person name="Hirakawa Y."/>
            <person name="Hopkins J.F."/>
            <person name="Kuo A."/>
            <person name="Rensing S.A."/>
            <person name="Schmutz J."/>
            <person name="Symeonidi A."/>
            <person name="Elias M."/>
            <person name="Eveleigh R.J."/>
            <person name="Herman E.K."/>
            <person name="Klute M.J."/>
            <person name="Nakayama T."/>
            <person name="Obornik M."/>
            <person name="Reyes-Prieto A."/>
            <person name="Armbrust E.V."/>
            <person name="Aves S.J."/>
            <person name="Beiko R.G."/>
            <person name="Coutinho P."/>
            <person name="Dacks J.B."/>
            <person name="Durnford D.G."/>
            <person name="Fast N.M."/>
            <person name="Green B.R."/>
            <person name="Grisdale C.J."/>
            <person name="Hempel F."/>
            <person name="Henrissat B."/>
            <person name="Hoppner M.P."/>
            <person name="Ishida K."/>
            <person name="Kim E."/>
            <person name="Koreny L."/>
            <person name="Kroth P.G."/>
            <person name="Liu Y."/>
            <person name="Malik S.B."/>
            <person name="Maier U.G."/>
            <person name="McRose D."/>
            <person name="Mock T."/>
            <person name="Neilson J.A."/>
            <person name="Onodera N.T."/>
            <person name="Poole A.M."/>
            <person name="Pritham E.J."/>
            <person name="Richards T.A."/>
            <person name="Rocap G."/>
            <person name="Roy S.W."/>
            <person name="Sarai C."/>
            <person name="Schaack S."/>
            <person name="Shirato S."/>
            <person name="Slamovits C.H."/>
            <person name="Spencer D.F."/>
            <person name="Suzuki S."/>
            <person name="Worden A.Z."/>
            <person name="Zauner S."/>
            <person name="Barry K."/>
            <person name="Bell C."/>
            <person name="Bharti A.K."/>
            <person name="Crow J.A."/>
            <person name="Grimwood J."/>
            <person name="Kramer R."/>
            <person name="Lindquist E."/>
            <person name="Lucas S."/>
            <person name="Salamov A."/>
            <person name="McFadden G.I."/>
            <person name="Lane C.E."/>
            <person name="Keeling P.J."/>
            <person name="Gray M.W."/>
            <person name="Grigoriev I.V."/>
            <person name="Archibald J.M."/>
        </authorList>
    </citation>
    <scope>NUCLEOTIDE SEQUENCE</scope>
    <source>
        <strain evidence="2 4">CCMP2712</strain>
    </source>
</reference>
<dbReference type="EnsemblProtists" id="EKX53007">
    <property type="protein sequence ID" value="EKX53007"/>
    <property type="gene ID" value="GUITHDRAFT_150495"/>
</dbReference>
<name>L1JXB7_GUITC</name>
<protein>
    <submittedName>
        <fullName evidence="2 3">Uncharacterized protein</fullName>
    </submittedName>
</protein>
<dbReference type="AlphaFoldDB" id="L1JXB7"/>
<dbReference type="GeneID" id="17309835"/>
<evidence type="ECO:0000313" key="2">
    <source>
        <dbReference type="EMBL" id="EKX53007.1"/>
    </source>
</evidence>
<evidence type="ECO:0000313" key="3">
    <source>
        <dbReference type="EnsemblProtists" id="EKX53007"/>
    </source>
</evidence>
<dbReference type="RefSeq" id="XP_005839987.1">
    <property type="nucleotide sequence ID" value="XM_005839930.1"/>
</dbReference>
<evidence type="ECO:0000313" key="4">
    <source>
        <dbReference type="Proteomes" id="UP000011087"/>
    </source>
</evidence>
<dbReference type="EMBL" id="JH992971">
    <property type="protein sequence ID" value="EKX53007.1"/>
    <property type="molecule type" value="Genomic_DNA"/>
</dbReference>
<keyword evidence="1" id="KW-0732">Signal</keyword>
<proteinExistence type="predicted"/>
<gene>
    <name evidence="2" type="ORF">GUITHDRAFT_150495</name>
</gene>
<feature type="signal peptide" evidence="1">
    <location>
        <begin position="1"/>
        <end position="20"/>
    </location>
</feature>
<organism evidence="2">
    <name type="scientific">Guillardia theta (strain CCMP2712)</name>
    <name type="common">Cryptophyte</name>
    <dbReference type="NCBI Taxonomy" id="905079"/>
    <lineage>
        <taxon>Eukaryota</taxon>
        <taxon>Cryptophyceae</taxon>
        <taxon>Pyrenomonadales</taxon>
        <taxon>Geminigeraceae</taxon>
        <taxon>Guillardia</taxon>
    </lineage>
</organism>
<dbReference type="HOGENOM" id="CLU_1870564_0_0_1"/>
<keyword evidence="4" id="KW-1185">Reference proteome</keyword>
<dbReference type="SUPFAM" id="SSF48452">
    <property type="entry name" value="TPR-like"/>
    <property type="match status" value="1"/>
</dbReference>
<dbReference type="KEGG" id="gtt:GUITHDRAFT_150495"/>
<accession>L1JXB7</accession>
<evidence type="ECO:0000256" key="1">
    <source>
        <dbReference type="SAM" id="SignalP"/>
    </source>
</evidence>
<feature type="chain" id="PRO_5008771881" evidence="1">
    <location>
        <begin position="21"/>
        <end position="137"/>
    </location>
</feature>
<reference evidence="4" key="2">
    <citation type="submission" date="2012-11" db="EMBL/GenBank/DDBJ databases">
        <authorList>
            <person name="Kuo A."/>
            <person name="Curtis B.A."/>
            <person name="Tanifuji G."/>
            <person name="Burki F."/>
            <person name="Gruber A."/>
            <person name="Irimia M."/>
            <person name="Maruyama S."/>
            <person name="Arias M.C."/>
            <person name="Ball S.G."/>
            <person name="Gile G.H."/>
            <person name="Hirakawa Y."/>
            <person name="Hopkins J.F."/>
            <person name="Rensing S.A."/>
            <person name="Schmutz J."/>
            <person name="Symeonidi A."/>
            <person name="Elias M."/>
            <person name="Eveleigh R.J."/>
            <person name="Herman E.K."/>
            <person name="Klute M.J."/>
            <person name="Nakayama T."/>
            <person name="Obornik M."/>
            <person name="Reyes-Prieto A."/>
            <person name="Armbrust E.V."/>
            <person name="Aves S.J."/>
            <person name="Beiko R.G."/>
            <person name="Coutinho P."/>
            <person name="Dacks J.B."/>
            <person name="Durnford D.G."/>
            <person name="Fast N.M."/>
            <person name="Green B.R."/>
            <person name="Grisdale C."/>
            <person name="Hempe F."/>
            <person name="Henrissat B."/>
            <person name="Hoppner M.P."/>
            <person name="Ishida K.-I."/>
            <person name="Kim E."/>
            <person name="Koreny L."/>
            <person name="Kroth P.G."/>
            <person name="Liu Y."/>
            <person name="Malik S.-B."/>
            <person name="Maier U.G."/>
            <person name="McRose D."/>
            <person name="Mock T."/>
            <person name="Neilson J.A."/>
            <person name="Onodera N.T."/>
            <person name="Poole A.M."/>
            <person name="Pritham E.J."/>
            <person name="Richards T.A."/>
            <person name="Rocap G."/>
            <person name="Roy S.W."/>
            <person name="Sarai C."/>
            <person name="Schaack S."/>
            <person name="Shirato S."/>
            <person name="Slamovits C.H."/>
            <person name="Spencer D.F."/>
            <person name="Suzuki S."/>
            <person name="Worden A.Z."/>
            <person name="Zauner S."/>
            <person name="Barry K."/>
            <person name="Bell C."/>
            <person name="Bharti A.K."/>
            <person name="Crow J.A."/>
            <person name="Grimwood J."/>
            <person name="Kramer R."/>
            <person name="Lindquist E."/>
            <person name="Lucas S."/>
            <person name="Salamov A."/>
            <person name="McFadden G.I."/>
            <person name="Lane C.E."/>
            <person name="Keeling P.J."/>
            <person name="Gray M.W."/>
            <person name="Grigoriev I.V."/>
            <person name="Archibald J.M."/>
        </authorList>
    </citation>
    <scope>NUCLEOTIDE SEQUENCE</scope>
    <source>
        <strain evidence="4">CCMP2712</strain>
    </source>
</reference>